<dbReference type="NCBIfam" id="TIGR03083">
    <property type="entry name" value="maleylpyruvate isomerase family mycothiol-dependent enzyme"/>
    <property type="match status" value="1"/>
</dbReference>
<evidence type="ECO:0000313" key="3">
    <source>
        <dbReference type="Proteomes" id="UP001183414"/>
    </source>
</evidence>
<dbReference type="RefSeq" id="WP_311675585.1">
    <property type="nucleotide sequence ID" value="NZ_JAVREQ010000028.1"/>
</dbReference>
<dbReference type="InterPro" id="IPR017517">
    <property type="entry name" value="Maleyloyr_isom"/>
</dbReference>
<gene>
    <name evidence="2" type="ORF">RM572_24540</name>
</gene>
<dbReference type="Proteomes" id="UP001183414">
    <property type="component" value="Unassembled WGS sequence"/>
</dbReference>
<keyword evidence="3" id="KW-1185">Reference proteome</keyword>
<evidence type="ECO:0000313" key="2">
    <source>
        <dbReference type="EMBL" id="MDT0381935.1"/>
    </source>
</evidence>
<dbReference type="InterPro" id="IPR024344">
    <property type="entry name" value="MDMPI_metal-binding"/>
</dbReference>
<proteinExistence type="predicted"/>
<dbReference type="EMBL" id="JAVREQ010000028">
    <property type="protein sequence ID" value="MDT0381935.1"/>
    <property type="molecule type" value="Genomic_DNA"/>
</dbReference>
<dbReference type="NCBIfam" id="TIGR03086">
    <property type="entry name" value="TIGR03086 family metal-binding protein"/>
    <property type="match status" value="1"/>
</dbReference>
<dbReference type="Pfam" id="PF11716">
    <property type="entry name" value="MDMPI_N"/>
    <property type="match status" value="1"/>
</dbReference>
<comment type="caution">
    <text evidence="2">The sequence shown here is derived from an EMBL/GenBank/DDBJ whole genome shotgun (WGS) entry which is preliminary data.</text>
</comment>
<organism evidence="2 3">
    <name type="scientific">Streptomyces hazeniae</name>
    <dbReference type="NCBI Taxonomy" id="3075538"/>
    <lineage>
        <taxon>Bacteria</taxon>
        <taxon>Bacillati</taxon>
        <taxon>Actinomycetota</taxon>
        <taxon>Actinomycetes</taxon>
        <taxon>Kitasatosporales</taxon>
        <taxon>Streptomycetaceae</taxon>
        <taxon>Streptomyces</taxon>
    </lineage>
</organism>
<protein>
    <submittedName>
        <fullName evidence="2">TIGR03086 family metal-binding protein</fullName>
    </submittedName>
</protein>
<feature type="domain" description="Mycothiol-dependent maleylpyruvate isomerase metal-binding" evidence="1">
    <location>
        <begin position="25"/>
        <end position="136"/>
    </location>
</feature>
<reference evidence="3" key="1">
    <citation type="submission" date="2023-07" db="EMBL/GenBank/DDBJ databases">
        <title>30 novel species of actinomycetes from the DSMZ collection.</title>
        <authorList>
            <person name="Nouioui I."/>
        </authorList>
    </citation>
    <scope>NUCLEOTIDE SEQUENCE [LARGE SCALE GENOMIC DNA]</scope>
    <source>
        <strain evidence="3">DSM 42041</strain>
    </source>
</reference>
<accession>A0ABU2NY74</accession>
<evidence type="ECO:0000259" key="1">
    <source>
        <dbReference type="Pfam" id="PF11716"/>
    </source>
</evidence>
<dbReference type="Gene3D" id="1.20.120.450">
    <property type="entry name" value="dinb family like domain"/>
    <property type="match status" value="1"/>
</dbReference>
<dbReference type="InterPro" id="IPR034660">
    <property type="entry name" value="DinB/YfiT-like"/>
</dbReference>
<name>A0ABU2NY74_9ACTN</name>
<dbReference type="SUPFAM" id="SSF109854">
    <property type="entry name" value="DinB/YfiT-like putative metalloenzymes"/>
    <property type="match status" value="1"/>
</dbReference>
<dbReference type="InterPro" id="IPR017520">
    <property type="entry name" value="CHP03086"/>
</dbReference>
<sequence>MVGRGEETESAELLERAVGYALCSVRQVTPALLSRPTPCRGWDLAALLGHANDSLAALHEGTAAGRVGLLPAAEACGDPVAAFRLHASRLLSACAARAPGRGRRGRAVVTVDGWPLESAALAAAGALEVAVHGWDIGRATGLPRPIPPALAAALLRAARGLVPEPAERYPLFALPVAVPARADPGDRLVAFLGRDPR</sequence>